<evidence type="ECO:0000256" key="1">
    <source>
        <dbReference type="ARBA" id="ARBA00004245"/>
    </source>
</evidence>
<dbReference type="InterPro" id="IPR045110">
    <property type="entry name" value="XMAP215"/>
</dbReference>
<dbReference type="GO" id="GO:0051010">
    <property type="term" value="F:microtubule plus-end binding"/>
    <property type="evidence" value="ECO:0007669"/>
    <property type="project" value="InterPro"/>
</dbReference>
<dbReference type="Proteomes" id="UP000050791">
    <property type="component" value="Unassembled WGS sequence"/>
</dbReference>
<dbReference type="WBParaSite" id="SMTH1_43040.1">
    <property type="protein sequence ID" value="SMTH1_43040.1"/>
    <property type="gene ID" value="SMTH1_43040"/>
</dbReference>
<sequence length="790" mass="85897">MSSEDDWSKLPTLSKVQHKLWNARVAGYEEAFKIFSTETNGKSPVFNEYVGLMKKFVTDSHAGAQEKALDAVLAYIETAAAATKCAGDICSGIISKCLGSTRIKTKDKSIECLLMLIEIERHELVIEELIKGLSTKNPKVVVGSLQTLREALKWIGVTTKDLLKDIKPVVSKPKEITPDTGAESNPIDGAIPGGTLTDQVDLDDMITPVEVLSKIPSDYWQQIGEKKWQDRRDALEALEKITNVPRIVPARGLKSKFSPYSQQTLQACLGKFKEKKPNVVQALRESADGAVSSNSLDHFVDDIVAALSHKTPNVRAEAALILSRAFKKCSATSLNKKVLKSFTVPLCVTCNDTVPEVRECSFAALGAAMFVVSAKTIQPFLSELDSIRLAKINECCERIASELSNSNNSGNQLTAPSTNMSTSAKPNTVPRRAAPPVTRPNTASSGTGEANSECATKTPTSGPSSKKSTARTKSVIEKSKFTIPTENLLTEDEISQKASEHLGEALIKQLSDTNWKERLQAVEQMKSNIHSFTSSDVPTQILCRAVLLKPGIKDTNFQVLRARIEYIDAVLSLSVSISSNLAELLLSDLIDKVGDTKVGDVTKIAMTKLAEKTSLELVGGFIMRTLFQIKNPRSQTEGLAWLNQSIQEFGFCIPPQEVGPLLKTGLNATNPSVRQNSLNLAGTIHLYLHDRLAALLADEKPALITLLNAEFAKNKDKKAPAPTRFSAAQTLFKESVSAQPSGTEALSRDIETTGQIEEVDSDVLLPKVDISDQLTPELLGLLKARFGKNV</sequence>
<organism evidence="6 7">
    <name type="scientific">Schistosoma mattheei</name>
    <dbReference type="NCBI Taxonomy" id="31246"/>
    <lineage>
        <taxon>Eukaryota</taxon>
        <taxon>Metazoa</taxon>
        <taxon>Spiralia</taxon>
        <taxon>Lophotrochozoa</taxon>
        <taxon>Platyhelminthes</taxon>
        <taxon>Trematoda</taxon>
        <taxon>Digenea</taxon>
        <taxon>Strigeidida</taxon>
        <taxon>Schistosomatoidea</taxon>
        <taxon>Schistosomatidae</taxon>
        <taxon>Schistosoma</taxon>
    </lineage>
</organism>
<dbReference type="PANTHER" id="PTHR12609">
    <property type="entry name" value="MICROTUBULE ASSOCIATED PROTEIN XMAP215"/>
    <property type="match status" value="1"/>
</dbReference>
<dbReference type="GO" id="GO:0005856">
    <property type="term" value="C:cytoskeleton"/>
    <property type="evidence" value="ECO:0007669"/>
    <property type="project" value="UniProtKB-SubCell"/>
</dbReference>
<name>A0AA85BBP6_9TREM</name>
<feature type="domain" description="TOG" evidence="5">
    <location>
        <begin position="488"/>
        <end position="720"/>
    </location>
</feature>
<dbReference type="InterPro" id="IPR048491">
    <property type="entry name" value="XMAP215_CLASP_TOG"/>
</dbReference>
<keyword evidence="3" id="KW-0206">Cytoskeleton</keyword>
<dbReference type="Gene3D" id="1.25.10.10">
    <property type="entry name" value="Leucine-rich Repeat Variant"/>
    <property type="match status" value="3"/>
</dbReference>
<dbReference type="Pfam" id="PF21040">
    <property type="entry name" value="CEP104-like_TOG"/>
    <property type="match status" value="1"/>
</dbReference>
<reference evidence="7" key="1">
    <citation type="submission" date="2023-11" db="UniProtKB">
        <authorList>
            <consortium name="WormBaseParasite"/>
        </authorList>
    </citation>
    <scope>IDENTIFICATION</scope>
</reference>
<evidence type="ECO:0000259" key="5">
    <source>
        <dbReference type="SMART" id="SM01349"/>
    </source>
</evidence>
<dbReference type="GO" id="GO:0007051">
    <property type="term" value="P:spindle organization"/>
    <property type="evidence" value="ECO:0007669"/>
    <property type="project" value="InterPro"/>
</dbReference>
<feature type="domain" description="TOG" evidence="5">
    <location>
        <begin position="1"/>
        <end position="200"/>
    </location>
</feature>
<evidence type="ECO:0000256" key="3">
    <source>
        <dbReference type="ARBA" id="ARBA00023212"/>
    </source>
</evidence>
<evidence type="ECO:0000256" key="4">
    <source>
        <dbReference type="SAM" id="MobiDB-lite"/>
    </source>
</evidence>
<evidence type="ECO:0000313" key="6">
    <source>
        <dbReference type="Proteomes" id="UP000050791"/>
    </source>
</evidence>
<dbReference type="InterPro" id="IPR011989">
    <property type="entry name" value="ARM-like"/>
</dbReference>
<protein>
    <recommendedName>
        <fullName evidence="5">TOG domain-containing protein</fullName>
    </recommendedName>
</protein>
<dbReference type="InterPro" id="IPR016024">
    <property type="entry name" value="ARM-type_fold"/>
</dbReference>
<dbReference type="InterPro" id="IPR034085">
    <property type="entry name" value="TOG"/>
</dbReference>
<dbReference type="GO" id="GO:0046785">
    <property type="term" value="P:microtubule polymerization"/>
    <property type="evidence" value="ECO:0007669"/>
    <property type="project" value="InterPro"/>
</dbReference>
<dbReference type="AlphaFoldDB" id="A0AA85BBP6"/>
<keyword evidence="2" id="KW-0963">Cytoplasm</keyword>
<feature type="compositionally biased region" description="Low complexity" evidence="4">
    <location>
        <begin position="428"/>
        <end position="443"/>
    </location>
</feature>
<comment type="subcellular location">
    <subcellularLocation>
        <location evidence="1">Cytoplasm</location>
        <location evidence="1">Cytoskeleton</location>
    </subcellularLocation>
</comment>
<feature type="compositionally biased region" description="Polar residues" evidence="4">
    <location>
        <begin position="444"/>
        <end position="455"/>
    </location>
</feature>
<feature type="compositionally biased region" description="Polar residues" evidence="4">
    <location>
        <begin position="406"/>
        <end position="426"/>
    </location>
</feature>
<dbReference type="Pfam" id="PF21041">
    <property type="entry name" value="XMAP215_CLASP_TOG"/>
    <property type="match status" value="1"/>
</dbReference>
<dbReference type="GO" id="GO:0061863">
    <property type="term" value="F:microtubule plus end polymerase"/>
    <property type="evidence" value="ECO:0007669"/>
    <property type="project" value="InterPro"/>
</dbReference>
<dbReference type="SMART" id="SM01349">
    <property type="entry name" value="TOG"/>
    <property type="match status" value="3"/>
</dbReference>
<feature type="domain" description="TOG" evidence="5">
    <location>
        <begin position="204"/>
        <end position="405"/>
    </location>
</feature>
<proteinExistence type="predicted"/>
<feature type="region of interest" description="Disordered" evidence="4">
    <location>
        <begin position="406"/>
        <end position="473"/>
    </location>
</feature>
<evidence type="ECO:0000256" key="2">
    <source>
        <dbReference type="ARBA" id="ARBA00022490"/>
    </source>
</evidence>
<dbReference type="SUPFAM" id="SSF48371">
    <property type="entry name" value="ARM repeat"/>
    <property type="match status" value="1"/>
</dbReference>
<accession>A0AA85BBP6</accession>
<feature type="compositionally biased region" description="Low complexity" evidence="4">
    <location>
        <begin position="456"/>
        <end position="467"/>
    </location>
</feature>
<evidence type="ECO:0000313" key="7">
    <source>
        <dbReference type="WBParaSite" id="SMTH1_43040.1"/>
    </source>
</evidence>
<dbReference type="GO" id="GO:0030951">
    <property type="term" value="P:establishment or maintenance of microtubule cytoskeleton polarity"/>
    <property type="evidence" value="ECO:0007669"/>
    <property type="project" value="InterPro"/>
</dbReference>